<evidence type="ECO:0000313" key="3">
    <source>
        <dbReference type="Proteomes" id="UP000464378"/>
    </source>
</evidence>
<protein>
    <recommendedName>
        <fullName evidence="4">Lipoprotein</fullName>
    </recommendedName>
</protein>
<dbReference type="RefSeq" id="WP_162657206.1">
    <property type="nucleotide sequence ID" value="NZ_LR593887.1"/>
</dbReference>
<name>A0A6C2YL04_9BACT</name>
<dbReference type="KEGG" id="tim:GMBLW1_19790"/>
<dbReference type="EMBL" id="LR586016">
    <property type="protein sequence ID" value="VIP01981.1"/>
    <property type="molecule type" value="Genomic_DNA"/>
</dbReference>
<dbReference type="Proteomes" id="UP000464378">
    <property type="component" value="Chromosome"/>
</dbReference>
<organism evidence="2">
    <name type="scientific">Tuwongella immobilis</name>
    <dbReference type="NCBI Taxonomy" id="692036"/>
    <lineage>
        <taxon>Bacteria</taxon>
        <taxon>Pseudomonadati</taxon>
        <taxon>Planctomycetota</taxon>
        <taxon>Planctomycetia</taxon>
        <taxon>Gemmatales</taxon>
        <taxon>Gemmataceae</taxon>
        <taxon>Tuwongella</taxon>
    </lineage>
</organism>
<dbReference type="PROSITE" id="PS51257">
    <property type="entry name" value="PROKAR_LIPOPROTEIN"/>
    <property type="match status" value="1"/>
</dbReference>
<accession>A0A6C2YL04</accession>
<dbReference type="InParanoid" id="A0A6C2YL04"/>
<gene>
    <name evidence="2" type="ORF">GMBLW1_19790</name>
</gene>
<proteinExistence type="predicted"/>
<keyword evidence="3" id="KW-1185">Reference proteome</keyword>
<feature type="region of interest" description="Disordered" evidence="1">
    <location>
        <begin position="87"/>
        <end position="112"/>
    </location>
</feature>
<evidence type="ECO:0008006" key="4">
    <source>
        <dbReference type="Google" id="ProtNLM"/>
    </source>
</evidence>
<reference evidence="2" key="1">
    <citation type="submission" date="2019-04" db="EMBL/GenBank/DDBJ databases">
        <authorList>
            <consortium name="Science for Life Laboratories"/>
        </authorList>
    </citation>
    <scope>NUCLEOTIDE SEQUENCE</scope>
    <source>
        <strain evidence="2">MBLW1</strain>
    </source>
</reference>
<evidence type="ECO:0000313" key="2">
    <source>
        <dbReference type="EMBL" id="VIP01981.1"/>
    </source>
</evidence>
<sequence>MMVRRMLVVSMLIGATALLTGCHRRCCLRPYRVAPVTVAAPIAVESYGYPAAAECACDSGYSAYKPMVGLGTPMMVGDGMPMPPGGMPGLAPAPMQLPANAAPGSSGLPAPTPVAPRPIPEVQEGLAPTGVVVPLESKLFR</sequence>
<dbReference type="AlphaFoldDB" id="A0A6C2YL04"/>
<evidence type="ECO:0000256" key="1">
    <source>
        <dbReference type="SAM" id="MobiDB-lite"/>
    </source>
</evidence>
<dbReference type="EMBL" id="LR593887">
    <property type="protein sequence ID" value="VTS00030.1"/>
    <property type="molecule type" value="Genomic_DNA"/>
</dbReference>